<evidence type="ECO:0000256" key="3">
    <source>
        <dbReference type="SAM" id="Coils"/>
    </source>
</evidence>
<dbReference type="Gene3D" id="3.10.20.90">
    <property type="entry name" value="Phosphatidylinositol 3-kinase Catalytic Subunit, Chain A, domain 1"/>
    <property type="match status" value="1"/>
</dbReference>
<keyword evidence="1 2" id="KW-0728">SH3 domain</keyword>
<dbReference type="OrthoDB" id="196165at2759"/>
<feature type="compositionally biased region" description="Polar residues" evidence="4">
    <location>
        <begin position="433"/>
        <end position="453"/>
    </location>
</feature>
<feature type="compositionally biased region" description="Polar residues" evidence="4">
    <location>
        <begin position="335"/>
        <end position="349"/>
    </location>
</feature>
<dbReference type="Pfam" id="PF00788">
    <property type="entry name" value="RA"/>
    <property type="match status" value="1"/>
</dbReference>
<evidence type="ECO:0000256" key="4">
    <source>
        <dbReference type="SAM" id="MobiDB-lite"/>
    </source>
</evidence>
<reference evidence="7" key="1">
    <citation type="submission" date="2021-06" db="EMBL/GenBank/DDBJ databases">
        <authorList>
            <person name="Kallberg Y."/>
            <person name="Tangrot J."/>
            <person name="Rosling A."/>
        </authorList>
    </citation>
    <scope>NUCLEOTIDE SEQUENCE</scope>
    <source>
        <strain evidence="7">MA453B</strain>
    </source>
</reference>
<dbReference type="InterPro" id="IPR000159">
    <property type="entry name" value="RA_dom"/>
</dbReference>
<evidence type="ECO:0000259" key="6">
    <source>
        <dbReference type="PROSITE" id="PS50200"/>
    </source>
</evidence>
<dbReference type="GO" id="GO:0030950">
    <property type="term" value="P:establishment or maintenance of actin cytoskeleton polarity"/>
    <property type="evidence" value="ECO:0007669"/>
    <property type="project" value="TreeGrafter"/>
</dbReference>
<organism evidence="7 8">
    <name type="scientific">Dentiscutata erythropus</name>
    <dbReference type="NCBI Taxonomy" id="1348616"/>
    <lineage>
        <taxon>Eukaryota</taxon>
        <taxon>Fungi</taxon>
        <taxon>Fungi incertae sedis</taxon>
        <taxon>Mucoromycota</taxon>
        <taxon>Glomeromycotina</taxon>
        <taxon>Glomeromycetes</taxon>
        <taxon>Diversisporales</taxon>
        <taxon>Gigasporaceae</taxon>
        <taxon>Dentiscutata</taxon>
    </lineage>
</organism>
<dbReference type="InterPro" id="IPR036028">
    <property type="entry name" value="SH3-like_dom_sf"/>
</dbReference>
<gene>
    <name evidence="7" type="ORF">DERYTH_LOCUS5291</name>
</gene>
<feature type="region of interest" description="Disordered" evidence="4">
    <location>
        <begin position="313"/>
        <end position="466"/>
    </location>
</feature>
<dbReference type="InterPro" id="IPR053039">
    <property type="entry name" value="Polarity_Bud-Selection_Reg"/>
</dbReference>
<comment type="caution">
    <text evidence="7">The sequence shown here is derived from an EMBL/GenBank/DDBJ whole genome shotgun (WGS) entry which is preliminary data.</text>
</comment>
<feature type="compositionally biased region" description="Low complexity" evidence="4">
    <location>
        <begin position="1125"/>
        <end position="1144"/>
    </location>
</feature>
<dbReference type="Proteomes" id="UP000789405">
    <property type="component" value="Unassembled WGS sequence"/>
</dbReference>
<evidence type="ECO:0000256" key="2">
    <source>
        <dbReference type="PROSITE-ProRule" id="PRU00192"/>
    </source>
</evidence>
<feature type="domain" description="SH3" evidence="5">
    <location>
        <begin position="52"/>
        <end position="113"/>
    </location>
</feature>
<dbReference type="EMBL" id="CAJVPY010002192">
    <property type="protein sequence ID" value="CAG8551582.1"/>
    <property type="molecule type" value="Genomic_DNA"/>
</dbReference>
<dbReference type="GO" id="GO:0051286">
    <property type="term" value="C:cell tip"/>
    <property type="evidence" value="ECO:0007669"/>
    <property type="project" value="TreeGrafter"/>
</dbReference>
<feature type="compositionally biased region" description="Low complexity" evidence="4">
    <location>
        <begin position="415"/>
        <end position="432"/>
    </location>
</feature>
<dbReference type="PROSITE" id="PS50002">
    <property type="entry name" value="SH3"/>
    <property type="match status" value="1"/>
</dbReference>
<feature type="domain" description="Ras-associating" evidence="6">
    <location>
        <begin position="729"/>
        <end position="813"/>
    </location>
</feature>
<dbReference type="Pfam" id="PF00018">
    <property type="entry name" value="SH3_1"/>
    <property type="match status" value="1"/>
</dbReference>
<feature type="region of interest" description="Disordered" evidence="4">
    <location>
        <begin position="1"/>
        <end position="39"/>
    </location>
</feature>
<feature type="compositionally biased region" description="Polar residues" evidence="4">
    <location>
        <begin position="135"/>
        <end position="150"/>
    </location>
</feature>
<dbReference type="Gene3D" id="2.30.30.40">
    <property type="entry name" value="SH3 Domains"/>
    <property type="match status" value="1"/>
</dbReference>
<evidence type="ECO:0000313" key="8">
    <source>
        <dbReference type="Proteomes" id="UP000789405"/>
    </source>
</evidence>
<dbReference type="InterPro" id="IPR001452">
    <property type="entry name" value="SH3_domain"/>
</dbReference>
<dbReference type="PANTHER" id="PTHR47775">
    <property type="entry name" value="BUD SITE SELECTION PROTEIN 14"/>
    <property type="match status" value="1"/>
</dbReference>
<feature type="region of interest" description="Disordered" evidence="4">
    <location>
        <begin position="939"/>
        <end position="970"/>
    </location>
</feature>
<protein>
    <submittedName>
        <fullName evidence="7">22416_t:CDS:1</fullName>
    </submittedName>
</protein>
<proteinExistence type="predicted"/>
<dbReference type="GO" id="GO:0007165">
    <property type="term" value="P:signal transduction"/>
    <property type="evidence" value="ECO:0007669"/>
    <property type="project" value="InterPro"/>
</dbReference>
<feature type="region of interest" description="Disordered" evidence="4">
    <location>
        <begin position="135"/>
        <end position="273"/>
    </location>
</feature>
<feature type="compositionally biased region" description="Low complexity" evidence="4">
    <location>
        <begin position="227"/>
        <end position="241"/>
    </location>
</feature>
<feature type="compositionally biased region" description="Polar residues" evidence="4">
    <location>
        <begin position="1053"/>
        <end position="1074"/>
    </location>
</feature>
<dbReference type="PANTHER" id="PTHR47775:SF1">
    <property type="entry name" value="BUD SITE SELECTION PROTEIN 14"/>
    <property type="match status" value="1"/>
</dbReference>
<feature type="compositionally biased region" description="Polar residues" evidence="4">
    <location>
        <begin position="398"/>
        <end position="411"/>
    </location>
</feature>
<evidence type="ECO:0000259" key="5">
    <source>
        <dbReference type="PROSITE" id="PS50002"/>
    </source>
</evidence>
<dbReference type="AlphaFoldDB" id="A0A9N9B568"/>
<feature type="region of interest" description="Disordered" evidence="4">
    <location>
        <begin position="1114"/>
        <end position="1145"/>
    </location>
</feature>
<dbReference type="GO" id="GO:0015630">
    <property type="term" value="C:microtubule cytoskeleton"/>
    <property type="evidence" value="ECO:0007669"/>
    <property type="project" value="TreeGrafter"/>
</dbReference>
<feature type="coiled-coil region" evidence="3">
    <location>
        <begin position="1217"/>
        <end position="1244"/>
    </location>
</feature>
<dbReference type="SMART" id="SM00326">
    <property type="entry name" value="SH3"/>
    <property type="match status" value="1"/>
</dbReference>
<feature type="compositionally biased region" description="Basic and acidic residues" evidence="4">
    <location>
        <begin position="357"/>
        <end position="376"/>
    </location>
</feature>
<evidence type="ECO:0000313" key="7">
    <source>
        <dbReference type="EMBL" id="CAG8551582.1"/>
    </source>
</evidence>
<keyword evidence="3" id="KW-0175">Coiled coil</keyword>
<keyword evidence="8" id="KW-1185">Reference proteome</keyword>
<accession>A0A9N9B568</accession>
<feature type="compositionally biased region" description="Low complexity" evidence="4">
    <location>
        <begin position="1028"/>
        <end position="1038"/>
    </location>
</feature>
<dbReference type="SUPFAM" id="SSF50044">
    <property type="entry name" value="SH3-domain"/>
    <property type="match status" value="1"/>
</dbReference>
<evidence type="ECO:0000256" key="1">
    <source>
        <dbReference type="ARBA" id="ARBA00022443"/>
    </source>
</evidence>
<dbReference type="PROSITE" id="PS50200">
    <property type="entry name" value="RA"/>
    <property type="match status" value="1"/>
</dbReference>
<dbReference type="SUPFAM" id="SSF54236">
    <property type="entry name" value="Ubiquitin-like"/>
    <property type="match status" value="1"/>
</dbReference>
<sequence>MVRGHNLSIDTVAASRGQRTTSKSSLDNNENNSSFDDDDYLTSSPSIIEEEIDFSLVYALHSFQATVEGQATVMKGDSLSLFDDSNSYWWLVKVLPSDEIGYIPAETIETPYERLARLNKHRNISITSAHSVVESDNSLPKQIPTEQSVVQHEKIDDDVQLVNEPEEIKYADKQVINPESDQDNLRGSRGSDNSVKVTESEIVELDVKRTSDQQYEKEINQQHRQENNQQYRQENKQQYSQEKNQQYRHQSQQSDDIRQSSQRSQSYQMKKQTGQLENNLTYDKSAHKIQDAINNKNETIKMSLTPALGSDFIDFSDDEDEGNKMKTRPGGSFEKTGSNSEPTKVNIASSEPIKNVEVSDDKKSGKPKKEEKKKESGGIFRNLFKRKSKKKEEEPVKQVSSAPFPQNNSKVQRPGPLTNQQQQSPQLGSSQNRSSPQIGSLTNRPQHQQAQRASNREHPKVQQVSVSEPPIQVIQRDSGPIQQEILQAPAQDAVQSIKLKNSPSPIRVVQHAPSERSITPLTPLTPFYNVIRIFAGQNISSNEESKLFLLSPTTITSTLIKQALHRFKLDDVEEWENYYITIKEANRDQIHLMSDDLPLEAFHSLTSHNPVTLPSIRRNSVESISSTTSSLSDIDEIKKLGLQNEKGAVTFFLNRRSKRNSRSSEERKLRVRVLVYNDDLPINLRSNKPHIPRTSMSVPKHLAEKAARRRSREEGKPKEKIAVVSGLATVRQVIEKAMEKFEITDGIVDDGKSISDNDEKPRYQLMVIVDGEEKPLPSELNVISVYPTAPKLHHVSVDSIDSSSSLVLDYRPDEPMFVLRLLRPEDLQARAMPVISNIDHKIRTQSRNLNKQDEQKTNNNINTRKQLIEQQREYSREKQKSILSAHKNTSQGIDIVTKTGAIRSSRIFGNKVRYSFIPTKGKEFDISDLVEDIWGDDDDETLNSDEHSDSSFNDSYDDRRNSKKKEFRKSTTQDVDILVKMINQAHNNSGNVVKSFEERIERVLQQVDRYGNGTMSNLATTLRETREQSSQQNSIINHSQKDAPQKDAPILNERSNSLSSGWSVQSPTRSTATTDDFSNDFDDEDNDSVSELYSSRFKNLPSLTIERSQSLESLSLVPQKPRQRSISSASNNSINTNTTIDSITPGNQHSLFRKLSTASSFTDSDWILTDDFGLQELLILVRSGVNMLELKERRRSGWQIHEDPEKILNTLKLTDIRNDIKNIFDNVNNELDHLEQELDKLMDDAIKIF</sequence>
<feature type="compositionally biased region" description="Basic and acidic residues" evidence="4">
    <location>
        <begin position="205"/>
        <end position="226"/>
    </location>
</feature>
<feature type="region of interest" description="Disordered" evidence="4">
    <location>
        <begin position="1023"/>
        <end position="1085"/>
    </location>
</feature>
<feature type="compositionally biased region" description="Low complexity" evidence="4">
    <location>
        <begin position="22"/>
        <end position="34"/>
    </location>
</feature>
<name>A0A9N9B568_9GLOM</name>
<dbReference type="InterPro" id="IPR029071">
    <property type="entry name" value="Ubiquitin-like_domsf"/>
</dbReference>
<feature type="compositionally biased region" description="Low complexity" evidence="4">
    <location>
        <begin position="250"/>
        <end position="266"/>
    </location>
</feature>
<dbReference type="GO" id="GO:0008104">
    <property type="term" value="P:intracellular protein localization"/>
    <property type="evidence" value="ECO:0007669"/>
    <property type="project" value="TreeGrafter"/>
</dbReference>